<dbReference type="Proteomes" id="UP000321250">
    <property type="component" value="Unassembled WGS sequence"/>
</dbReference>
<dbReference type="GO" id="GO:0006310">
    <property type="term" value="P:DNA recombination"/>
    <property type="evidence" value="ECO:0007669"/>
    <property type="project" value="UniProtKB-KW"/>
</dbReference>
<keyword evidence="2" id="KW-0229">DNA integration</keyword>
<dbReference type="InterPro" id="IPR053876">
    <property type="entry name" value="Phage_int_M"/>
</dbReference>
<dbReference type="InterPro" id="IPR013762">
    <property type="entry name" value="Integrase-like_cat_sf"/>
</dbReference>
<dbReference type="PROSITE" id="PS51898">
    <property type="entry name" value="TYR_RECOMBINASE"/>
    <property type="match status" value="1"/>
</dbReference>
<dbReference type="InterPro" id="IPR025166">
    <property type="entry name" value="Integrase_DNA_bind_dom"/>
</dbReference>
<evidence type="ECO:0000256" key="2">
    <source>
        <dbReference type="ARBA" id="ARBA00022908"/>
    </source>
</evidence>
<dbReference type="InterPro" id="IPR010998">
    <property type="entry name" value="Integrase_recombinase_N"/>
</dbReference>
<keyword evidence="9" id="KW-1185">Reference proteome</keyword>
<dbReference type="InterPro" id="IPR050808">
    <property type="entry name" value="Phage_Integrase"/>
</dbReference>
<dbReference type="Gene3D" id="3.30.160.390">
    <property type="entry name" value="Integrase, DNA-binding domain"/>
    <property type="match status" value="1"/>
</dbReference>
<dbReference type="Pfam" id="PF13356">
    <property type="entry name" value="Arm-DNA-bind_3"/>
    <property type="match status" value="1"/>
</dbReference>
<evidence type="ECO:0000256" key="4">
    <source>
        <dbReference type="ARBA" id="ARBA00023172"/>
    </source>
</evidence>
<dbReference type="GO" id="GO:0003677">
    <property type="term" value="F:DNA binding"/>
    <property type="evidence" value="ECO:0007669"/>
    <property type="project" value="UniProtKB-UniRule"/>
</dbReference>
<evidence type="ECO:0000313" key="9">
    <source>
        <dbReference type="Proteomes" id="UP000321250"/>
    </source>
</evidence>
<gene>
    <name evidence="8" type="ORF">FSB78_00505</name>
</gene>
<dbReference type="InterPro" id="IPR002104">
    <property type="entry name" value="Integrase_catalytic"/>
</dbReference>
<evidence type="ECO:0000256" key="1">
    <source>
        <dbReference type="ARBA" id="ARBA00008857"/>
    </source>
</evidence>
<dbReference type="PANTHER" id="PTHR30629">
    <property type="entry name" value="PROPHAGE INTEGRASE"/>
    <property type="match status" value="1"/>
</dbReference>
<dbReference type="Pfam" id="PF00589">
    <property type="entry name" value="Phage_integrase"/>
    <property type="match status" value="1"/>
</dbReference>
<feature type="domain" description="Tyr recombinase" evidence="6">
    <location>
        <begin position="201"/>
        <end position="375"/>
    </location>
</feature>
<dbReference type="InterPro" id="IPR044068">
    <property type="entry name" value="CB"/>
</dbReference>
<name>A0A5C6U9N7_9SPHN</name>
<dbReference type="Gene3D" id="1.10.150.130">
    <property type="match status" value="1"/>
</dbReference>
<dbReference type="GO" id="GO:0015074">
    <property type="term" value="P:DNA integration"/>
    <property type="evidence" value="ECO:0007669"/>
    <property type="project" value="UniProtKB-KW"/>
</dbReference>
<feature type="domain" description="Core-binding (CB)" evidence="7">
    <location>
        <begin position="94"/>
        <end position="175"/>
    </location>
</feature>
<dbReference type="PANTHER" id="PTHR30629:SF2">
    <property type="entry name" value="PROPHAGE INTEGRASE INTS-RELATED"/>
    <property type="match status" value="1"/>
</dbReference>
<reference evidence="8 9" key="1">
    <citation type="journal article" date="2013" name="Antonie Van Leeuwenhoek">
        <title>Sphingomonas ginsenosidivorax sp. nov., with the ability to transform ginsenosides.</title>
        <authorList>
            <person name="Jin X.F."/>
            <person name="Kim J.K."/>
            <person name="Liu Q.M."/>
            <person name="Kang M.S."/>
            <person name="He D."/>
            <person name="Jin F.X."/>
            <person name="Kim S.C."/>
            <person name="Im W.T."/>
        </authorList>
    </citation>
    <scope>NUCLEOTIDE SEQUENCE [LARGE SCALE GENOMIC DNA]</scope>
    <source>
        <strain evidence="8 9">KHI67</strain>
    </source>
</reference>
<dbReference type="AlphaFoldDB" id="A0A5C6U9N7"/>
<evidence type="ECO:0000256" key="3">
    <source>
        <dbReference type="ARBA" id="ARBA00023125"/>
    </source>
</evidence>
<proteinExistence type="inferred from homology"/>
<dbReference type="OrthoDB" id="7388552at2"/>
<evidence type="ECO:0000259" key="6">
    <source>
        <dbReference type="PROSITE" id="PS51898"/>
    </source>
</evidence>
<dbReference type="InterPro" id="IPR011010">
    <property type="entry name" value="DNA_brk_join_enz"/>
</dbReference>
<dbReference type="EMBL" id="VOQR01000001">
    <property type="protein sequence ID" value="TXC69609.1"/>
    <property type="molecule type" value="Genomic_DNA"/>
</dbReference>
<evidence type="ECO:0000313" key="8">
    <source>
        <dbReference type="EMBL" id="TXC69609.1"/>
    </source>
</evidence>
<organism evidence="8 9">
    <name type="scientific">Sphingomonas ginsenosidivorax</name>
    <dbReference type="NCBI Taxonomy" id="862135"/>
    <lineage>
        <taxon>Bacteria</taxon>
        <taxon>Pseudomonadati</taxon>
        <taxon>Pseudomonadota</taxon>
        <taxon>Alphaproteobacteria</taxon>
        <taxon>Sphingomonadales</taxon>
        <taxon>Sphingomonadaceae</taxon>
        <taxon>Sphingomonas</taxon>
    </lineage>
</organism>
<protein>
    <submittedName>
        <fullName evidence="8">DUF4102 domain-containing protein</fullName>
    </submittedName>
</protein>
<dbReference type="Gene3D" id="1.10.443.10">
    <property type="entry name" value="Intergrase catalytic core"/>
    <property type="match status" value="1"/>
</dbReference>
<dbReference type="SUPFAM" id="SSF56349">
    <property type="entry name" value="DNA breaking-rejoining enzymes"/>
    <property type="match status" value="1"/>
</dbReference>
<keyword evidence="4" id="KW-0233">DNA recombination</keyword>
<dbReference type="Pfam" id="PF22022">
    <property type="entry name" value="Phage_int_M"/>
    <property type="match status" value="1"/>
</dbReference>
<sequence>MGNLTVIKVKSIKDAGRHSDGNGLLLVVKDSGAKSWLLRAQANGKRRDIGLGTYPAVSLADAREAAAQARKQMRAGEDPVAAKQAARKAAAVIPTFRVAAETVHGEQKGDWVNDKHRSQWINTLTTFAFPAIGSQPLNKVTSADVLDVLKPIWQTKPETARRVLQRIGKVLDWGYSRGHCPSEAPMRSIRAGLPRQTKRPEHFESLPHKDVGALMTKLEQNDTAGRLALRFLILTAARSGEVRGATWDEITDGVWTVPASRMKAKKEHVVPLSAAAVAVLETAKKLRKGVAGEPIFPGPSSHKPLSDMTLTKVLRTETRDKSTVHGFRSSFRDWAAECTSFPSEVAETALAHAIPDKVVAAYRRTNYLEKRRDMMADWASYVAVIKSTA</sequence>
<dbReference type="InterPro" id="IPR038488">
    <property type="entry name" value="Integrase_DNA-bd_sf"/>
</dbReference>
<evidence type="ECO:0000259" key="7">
    <source>
        <dbReference type="PROSITE" id="PS51900"/>
    </source>
</evidence>
<dbReference type="CDD" id="cd00801">
    <property type="entry name" value="INT_P4_C"/>
    <property type="match status" value="1"/>
</dbReference>
<keyword evidence="3 5" id="KW-0238">DNA-binding</keyword>
<evidence type="ECO:0000256" key="5">
    <source>
        <dbReference type="PROSITE-ProRule" id="PRU01248"/>
    </source>
</evidence>
<accession>A0A5C6U9N7</accession>
<comment type="caution">
    <text evidence="8">The sequence shown here is derived from an EMBL/GenBank/DDBJ whole genome shotgun (WGS) entry which is preliminary data.</text>
</comment>
<comment type="similarity">
    <text evidence="1">Belongs to the 'phage' integrase family.</text>
</comment>
<dbReference type="PROSITE" id="PS51900">
    <property type="entry name" value="CB"/>
    <property type="match status" value="1"/>
</dbReference>
<dbReference type="RefSeq" id="WP_147079023.1">
    <property type="nucleotide sequence ID" value="NZ_VOQR01000001.1"/>
</dbReference>